<name>A0AAN7JKQ1_9MYRT</name>
<dbReference type="GO" id="GO:0000976">
    <property type="term" value="F:transcription cis-regulatory region binding"/>
    <property type="evidence" value="ECO:0007669"/>
    <property type="project" value="TreeGrafter"/>
</dbReference>
<feature type="region of interest" description="Disordered" evidence="2">
    <location>
        <begin position="1"/>
        <end position="48"/>
    </location>
</feature>
<gene>
    <name evidence="4" type="ORF">SAY87_025805</name>
</gene>
<keyword evidence="5" id="KW-1185">Reference proteome</keyword>
<protein>
    <submittedName>
        <fullName evidence="4">Uncharacterized protein</fullName>
    </submittedName>
</protein>
<sequence length="183" mass="21058">MNFYLDRSKAFNEMRDSPSEREEMDDANDGEDDDDLPPMSKLGGDGEEGMPVLADSIVRFEKLYKKIQNDKRELTVELRKMHAEFERELELQKKEILEKICNASVELYIHFDNAFCLPFTAFSAFFFACVVPACFLPPPLIRELSYVVLTVFWNLAWKLSSPPLSLFVMESAATYLILHLGSQ</sequence>
<evidence type="ECO:0000256" key="2">
    <source>
        <dbReference type="SAM" id="MobiDB-lite"/>
    </source>
</evidence>
<evidence type="ECO:0000256" key="3">
    <source>
        <dbReference type="SAM" id="Phobius"/>
    </source>
</evidence>
<dbReference type="InterPro" id="IPR044823">
    <property type="entry name" value="ASIL1/2-like"/>
</dbReference>
<dbReference type="PANTHER" id="PTHR31307:SF8">
    <property type="entry name" value="ALCOHOL DEHYDROGENASE TRANSCRIPTION FACTOR MYB_SANT-LIKE FAMILY PROTEIN"/>
    <property type="match status" value="1"/>
</dbReference>
<organism evidence="4 5">
    <name type="scientific">Trapa incisa</name>
    <dbReference type="NCBI Taxonomy" id="236973"/>
    <lineage>
        <taxon>Eukaryota</taxon>
        <taxon>Viridiplantae</taxon>
        <taxon>Streptophyta</taxon>
        <taxon>Embryophyta</taxon>
        <taxon>Tracheophyta</taxon>
        <taxon>Spermatophyta</taxon>
        <taxon>Magnoliopsida</taxon>
        <taxon>eudicotyledons</taxon>
        <taxon>Gunneridae</taxon>
        <taxon>Pentapetalae</taxon>
        <taxon>rosids</taxon>
        <taxon>malvids</taxon>
        <taxon>Myrtales</taxon>
        <taxon>Lythraceae</taxon>
        <taxon>Trapa</taxon>
    </lineage>
</organism>
<evidence type="ECO:0000256" key="1">
    <source>
        <dbReference type="SAM" id="Coils"/>
    </source>
</evidence>
<dbReference type="Proteomes" id="UP001345219">
    <property type="component" value="Chromosome 20"/>
</dbReference>
<dbReference type="EMBL" id="JAXIOK010000020">
    <property type="protein sequence ID" value="KAK4746768.1"/>
    <property type="molecule type" value="Genomic_DNA"/>
</dbReference>
<keyword evidence="3" id="KW-0812">Transmembrane</keyword>
<evidence type="ECO:0000313" key="5">
    <source>
        <dbReference type="Proteomes" id="UP001345219"/>
    </source>
</evidence>
<keyword evidence="1" id="KW-0175">Coiled coil</keyword>
<keyword evidence="3" id="KW-1133">Transmembrane helix</keyword>
<reference evidence="4 5" key="1">
    <citation type="journal article" date="2023" name="Hortic Res">
        <title>Pangenome of water caltrop reveals structural variations and asymmetric subgenome divergence after allopolyploidization.</title>
        <authorList>
            <person name="Zhang X."/>
            <person name="Chen Y."/>
            <person name="Wang L."/>
            <person name="Yuan Y."/>
            <person name="Fang M."/>
            <person name="Shi L."/>
            <person name="Lu R."/>
            <person name="Comes H.P."/>
            <person name="Ma Y."/>
            <person name="Chen Y."/>
            <person name="Huang G."/>
            <person name="Zhou Y."/>
            <person name="Zheng Z."/>
            <person name="Qiu Y."/>
        </authorList>
    </citation>
    <scope>NUCLEOTIDE SEQUENCE [LARGE SCALE GENOMIC DNA]</scope>
    <source>
        <tissue evidence="4">Roots</tissue>
    </source>
</reference>
<dbReference type="AlphaFoldDB" id="A0AAN7JKQ1"/>
<feature type="compositionally biased region" description="Acidic residues" evidence="2">
    <location>
        <begin position="22"/>
        <end position="36"/>
    </location>
</feature>
<accession>A0AAN7JKQ1</accession>
<comment type="caution">
    <text evidence="4">The sequence shown here is derived from an EMBL/GenBank/DDBJ whole genome shotgun (WGS) entry which is preliminary data.</text>
</comment>
<dbReference type="GO" id="GO:0005634">
    <property type="term" value="C:nucleus"/>
    <property type="evidence" value="ECO:0007669"/>
    <property type="project" value="TreeGrafter"/>
</dbReference>
<dbReference type="PANTHER" id="PTHR31307">
    <property type="entry name" value="TRIHELIX TRANSCRIPTION FACTOR ASIL2"/>
    <property type="match status" value="1"/>
</dbReference>
<proteinExistence type="predicted"/>
<evidence type="ECO:0000313" key="4">
    <source>
        <dbReference type="EMBL" id="KAK4746768.1"/>
    </source>
</evidence>
<feature type="compositionally biased region" description="Basic and acidic residues" evidence="2">
    <location>
        <begin position="1"/>
        <end position="21"/>
    </location>
</feature>
<keyword evidence="3" id="KW-0472">Membrane</keyword>
<feature type="coiled-coil region" evidence="1">
    <location>
        <begin position="57"/>
        <end position="95"/>
    </location>
</feature>
<feature type="transmembrane region" description="Helical" evidence="3">
    <location>
        <begin position="115"/>
        <end position="141"/>
    </location>
</feature>